<feature type="binding site" evidence="8">
    <location>
        <position position="104"/>
    </location>
    <ligand>
        <name>GTP</name>
        <dbReference type="ChEBI" id="CHEBI:37565"/>
    </ligand>
</feature>
<evidence type="ECO:0000256" key="6">
    <source>
        <dbReference type="ARBA" id="ARBA00023134"/>
    </source>
</evidence>
<feature type="binding site" evidence="8">
    <location>
        <position position="104"/>
    </location>
    <ligand>
        <name>Mg(2+)</name>
        <dbReference type="ChEBI" id="CHEBI:18420"/>
    </ligand>
</feature>
<dbReference type="InterPro" id="IPR013482">
    <property type="entry name" value="Molybde_CF_guanTrfase"/>
</dbReference>
<comment type="domain">
    <text evidence="8">The N-terminal domain determines nucleotide recognition and specific binding, while the C-terminal domain determines the specific binding to the target protein.</text>
</comment>
<keyword evidence="6 8" id="KW-0342">GTP-binding</keyword>
<gene>
    <name evidence="8" type="primary">mobA</name>
    <name evidence="10" type="ORF">JI749_12940</name>
</gene>
<comment type="cofactor">
    <cofactor evidence="8">
        <name>Mg(2+)</name>
        <dbReference type="ChEBI" id="CHEBI:18420"/>
    </cofactor>
</comment>
<organism evidence="10 11">
    <name type="scientific">Devosia oryziradicis</name>
    <dbReference type="NCBI Taxonomy" id="2801335"/>
    <lineage>
        <taxon>Bacteria</taxon>
        <taxon>Pseudomonadati</taxon>
        <taxon>Pseudomonadota</taxon>
        <taxon>Alphaproteobacteria</taxon>
        <taxon>Hyphomicrobiales</taxon>
        <taxon>Devosiaceae</taxon>
        <taxon>Devosia</taxon>
    </lineage>
</organism>
<dbReference type="SUPFAM" id="SSF53448">
    <property type="entry name" value="Nucleotide-diphospho-sugar transferases"/>
    <property type="match status" value="1"/>
</dbReference>
<keyword evidence="5 8" id="KW-0460">Magnesium</keyword>
<dbReference type="CDD" id="cd02503">
    <property type="entry name" value="MobA"/>
    <property type="match status" value="1"/>
</dbReference>
<evidence type="ECO:0000256" key="5">
    <source>
        <dbReference type="ARBA" id="ARBA00022842"/>
    </source>
</evidence>
<evidence type="ECO:0000256" key="2">
    <source>
        <dbReference type="ARBA" id="ARBA00022679"/>
    </source>
</evidence>
<feature type="binding site" evidence="8">
    <location>
        <position position="22"/>
    </location>
    <ligand>
        <name>GTP</name>
        <dbReference type="ChEBI" id="CHEBI:37565"/>
    </ligand>
</feature>
<dbReference type="PANTHER" id="PTHR19136:SF81">
    <property type="entry name" value="MOLYBDENUM COFACTOR GUANYLYLTRANSFERASE"/>
    <property type="match status" value="1"/>
</dbReference>
<evidence type="ECO:0000256" key="7">
    <source>
        <dbReference type="ARBA" id="ARBA00023150"/>
    </source>
</evidence>
<comment type="function">
    <text evidence="8">Transfers a GMP moiety from GTP to Mo-molybdopterin (Mo-MPT) cofactor (Moco or molybdenum cofactor) to form Mo-molybdopterin guanine dinucleotide (Mo-MGD) cofactor.</text>
</comment>
<comment type="catalytic activity">
    <reaction evidence="8">
        <text>Mo-molybdopterin + GTP + H(+) = Mo-molybdopterin guanine dinucleotide + diphosphate</text>
        <dbReference type="Rhea" id="RHEA:34243"/>
        <dbReference type="ChEBI" id="CHEBI:15378"/>
        <dbReference type="ChEBI" id="CHEBI:33019"/>
        <dbReference type="ChEBI" id="CHEBI:37565"/>
        <dbReference type="ChEBI" id="CHEBI:71302"/>
        <dbReference type="ChEBI" id="CHEBI:71310"/>
        <dbReference type="EC" id="2.7.7.77"/>
    </reaction>
</comment>
<dbReference type="EC" id="2.7.7.77" evidence="8"/>
<evidence type="ECO:0000256" key="4">
    <source>
        <dbReference type="ARBA" id="ARBA00022741"/>
    </source>
</evidence>
<dbReference type="RefSeq" id="WP_201654565.1">
    <property type="nucleotide sequence ID" value="NZ_CP068047.1"/>
</dbReference>
<dbReference type="Gene3D" id="3.90.550.10">
    <property type="entry name" value="Spore Coat Polysaccharide Biosynthesis Protein SpsA, Chain A"/>
    <property type="match status" value="1"/>
</dbReference>
<dbReference type="InterPro" id="IPR029044">
    <property type="entry name" value="Nucleotide-diphossugar_trans"/>
</dbReference>
<feature type="binding site" evidence="8">
    <location>
        <position position="69"/>
    </location>
    <ligand>
        <name>GTP</name>
        <dbReference type="ChEBI" id="CHEBI:37565"/>
    </ligand>
</feature>
<protein>
    <recommendedName>
        <fullName evidence="8">Molybdenum cofactor guanylyltransferase</fullName>
        <shortName evidence="8">MoCo guanylyltransferase</shortName>
        <ecNumber evidence="8">2.7.7.77</ecNumber>
    </recommendedName>
    <alternativeName>
        <fullName evidence="8">GTP:molybdopterin guanylyltransferase</fullName>
    </alternativeName>
    <alternativeName>
        <fullName evidence="8">Mo-MPT guanylyltransferase</fullName>
    </alternativeName>
    <alternativeName>
        <fullName evidence="8">Molybdopterin guanylyltransferase</fullName>
    </alternativeName>
    <alternativeName>
        <fullName evidence="8">Molybdopterin-guanine dinucleotide synthase</fullName>
        <shortName evidence="8">MGD synthase</shortName>
    </alternativeName>
</protein>
<feature type="domain" description="MobA-like NTP transferase" evidence="9">
    <location>
        <begin position="6"/>
        <end position="165"/>
    </location>
</feature>
<evidence type="ECO:0000256" key="1">
    <source>
        <dbReference type="ARBA" id="ARBA00022490"/>
    </source>
</evidence>
<dbReference type="HAMAP" id="MF_00316">
    <property type="entry name" value="MobA"/>
    <property type="match status" value="1"/>
</dbReference>
<keyword evidence="11" id="KW-1185">Reference proteome</keyword>
<evidence type="ECO:0000313" key="11">
    <source>
        <dbReference type="Proteomes" id="UP000595460"/>
    </source>
</evidence>
<dbReference type="Proteomes" id="UP000595460">
    <property type="component" value="Chromosome"/>
</dbReference>
<evidence type="ECO:0000256" key="3">
    <source>
        <dbReference type="ARBA" id="ARBA00022723"/>
    </source>
</evidence>
<accession>A0ABX7BTK5</accession>
<comment type="similarity">
    <text evidence="8">Belongs to the MobA family.</text>
</comment>
<comment type="subunit">
    <text evidence="8">Monomer.</text>
</comment>
<keyword evidence="2 8" id="KW-0808">Transferase</keyword>
<keyword evidence="7 8" id="KW-0501">Molybdenum cofactor biosynthesis</keyword>
<comment type="subcellular location">
    <subcellularLocation>
        <location evidence="8">Cytoplasm</location>
    </subcellularLocation>
</comment>
<keyword evidence="1 8" id="KW-0963">Cytoplasm</keyword>
<dbReference type="GO" id="GO:0016779">
    <property type="term" value="F:nucleotidyltransferase activity"/>
    <property type="evidence" value="ECO:0007669"/>
    <property type="project" value="UniProtKB-KW"/>
</dbReference>
<feature type="binding site" evidence="8">
    <location>
        <begin position="9"/>
        <end position="11"/>
    </location>
    <ligand>
        <name>GTP</name>
        <dbReference type="ChEBI" id="CHEBI:37565"/>
    </ligand>
</feature>
<evidence type="ECO:0000313" key="10">
    <source>
        <dbReference type="EMBL" id="QQR35266.1"/>
    </source>
</evidence>
<dbReference type="PANTHER" id="PTHR19136">
    <property type="entry name" value="MOLYBDENUM COFACTOR GUANYLYLTRANSFERASE"/>
    <property type="match status" value="1"/>
</dbReference>
<dbReference type="Pfam" id="PF12804">
    <property type="entry name" value="NTP_transf_3"/>
    <property type="match status" value="1"/>
</dbReference>
<evidence type="ECO:0000256" key="8">
    <source>
        <dbReference type="HAMAP-Rule" id="MF_00316"/>
    </source>
</evidence>
<dbReference type="EMBL" id="CP068047">
    <property type="protein sequence ID" value="QQR35266.1"/>
    <property type="molecule type" value="Genomic_DNA"/>
</dbReference>
<name>A0ABX7BTK5_9HYPH</name>
<keyword evidence="3 8" id="KW-0479">Metal-binding</keyword>
<evidence type="ECO:0000259" key="9">
    <source>
        <dbReference type="Pfam" id="PF12804"/>
    </source>
</evidence>
<sequence>MSLPHAVIIAGGKGERLGGVRKADLRVGGRRLLDRVAESLGSIAQPLMVATGPGETPLPLPAGAIGLADIDAPLGGPLAGLAAAVQALQARGIGTGFLVSVAVDTPFLPVDFVAVMLEALGDAPAAYATWGEQFYPPNALWRIEALSALPQQVRSGGAAPSLKALQHALGAAAVDWASRAGSDPFANVNTIGDLISLGRMAAAGAPSALIHTTGN</sequence>
<keyword evidence="10" id="KW-0548">Nucleotidyltransferase</keyword>
<dbReference type="InterPro" id="IPR025877">
    <property type="entry name" value="MobA-like_NTP_Trfase"/>
</dbReference>
<keyword evidence="4 8" id="KW-0547">Nucleotide-binding</keyword>
<proteinExistence type="inferred from homology"/>
<reference evidence="10 11" key="1">
    <citation type="submission" date="2021-01" db="EMBL/GenBank/DDBJ databases">
        <title>Genome seq and assembly of Devosia sp. G19.</title>
        <authorList>
            <person name="Chhetri G."/>
        </authorList>
    </citation>
    <scope>NUCLEOTIDE SEQUENCE [LARGE SCALE GENOMIC DNA]</scope>
    <source>
        <strain evidence="10 11">G19</strain>
    </source>
</reference>
<comment type="caution">
    <text evidence="8">Lacks conserved residue(s) required for the propagation of feature annotation.</text>
</comment>